<gene>
    <name evidence="2" type="ORF">SLNSH_06745</name>
</gene>
<dbReference type="RefSeq" id="WP_106335916.1">
    <property type="nucleotide sequence ID" value="NZ_PVZS01000006.1"/>
</dbReference>
<accession>A0A2T1HVH6</accession>
<organism evidence="2 3">
    <name type="scientific">Alsobacter soli</name>
    <dbReference type="NCBI Taxonomy" id="2109933"/>
    <lineage>
        <taxon>Bacteria</taxon>
        <taxon>Pseudomonadati</taxon>
        <taxon>Pseudomonadota</taxon>
        <taxon>Alphaproteobacteria</taxon>
        <taxon>Hyphomicrobiales</taxon>
        <taxon>Alsobacteraceae</taxon>
        <taxon>Alsobacter</taxon>
    </lineage>
</organism>
<keyword evidence="1" id="KW-0812">Transmembrane</keyword>
<dbReference type="EMBL" id="PVZS01000006">
    <property type="protein sequence ID" value="PSC05673.1"/>
    <property type="molecule type" value="Genomic_DNA"/>
</dbReference>
<evidence type="ECO:0000313" key="3">
    <source>
        <dbReference type="Proteomes" id="UP000239772"/>
    </source>
</evidence>
<comment type="caution">
    <text evidence="2">The sequence shown here is derived from an EMBL/GenBank/DDBJ whole genome shotgun (WGS) entry which is preliminary data.</text>
</comment>
<protein>
    <submittedName>
        <fullName evidence="2">Uncharacterized protein</fullName>
    </submittedName>
</protein>
<evidence type="ECO:0000256" key="1">
    <source>
        <dbReference type="SAM" id="Phobius"/>
    </source>
</evidence>
<name>A0A2T1HVH6_9HYPH</name>
<keyword evidence="1" id="KW-1133">Transmembrane helix</keyword>
<dbReference type="AlphaFoldDB" id="A0A2T1HVH6"/>
<keyword evidence="3" id="KW-1185">Reference proteome</keyword>
<evidence type="ECO:0000313" key="2">
    <source>
        <dbReference type="EMBL" id="PSC05673.1"/>
    </source>
</evidence>
<keyword evidence="1" id="KW-0472">Membrane</keyword>
<dbReference type="Proteomes" id="UP000239772">
    <property type="component" value="Unassembled WGS sequence"/>
</dbReference>
<feature type="transmembrane region" description="Helical" evidence="1">
    <location>
        <begin position="53"/>
        <end position="70"/>
    </location>
</feature>
<sequence>MPQGRAVRCTITVEAPGRQKRAFFLFKRVRRLTRYSCGDCYVSRTIRELLRKLPDVLIVVAALCGLLYWLR</sequence>
<proteinExistence type="predicted"/>
<reference evidence="3" key="1">
    <citation type="submission" date="2018-03" db="EMBL/GenBank/DDBJ databases">
        <authorList>
            <person name="Sun L."/>
            <person name="Liu H."/>
            <person name="Chen W."/>
            <person name="Huang K."/>
            <person name="Liu W."/>
            <person name="Gao X."/>
        </authorList>
    </citation>
    <scope>NUCLEOTIDE SEQUENCE [LARGE SCALE GENOMIC DNA]</scope>
    <source>
        <strain evidence="3">SH9</strain>
    </source>
</reference>